<evidence type="ECO:0008006" key="4">
    <source>
        <dbReference type="Google" id="ProtNLM"/>
    </source>
</evidence>
<dbReference type="AlphaFoldDB" id="A0AAQ3U6Y7"/>
<evidence type="ECO:0000256" key="1">
    <source>
        <dbReference type="SAM" id="SignalP"/>
    </source>
</evidence>
<name>A0AAQ3U6Y7_PASNO</name>
<protein>
    <recommendedName>
        <fullName evidence="4">FAS1 domain-containing protein</fullName>
    </recommendedName>
</protein>
<dbReference type="Proteomes" id="UP001341281">
    <property type="component" value="Chromosome 07"/>
</dbReference>
<feature type="chain" id="PRO_5042974763" description="FAS1 domain-containing protein" evidence="1">
    <location>
        <begin position="26"/>
        <end position="129"/>
    </location>
</feature>
<dbReference type="PANTHER" id="PTHR36069">
    <property type="entry name" value="EXPRESSED PROTEIN-RELATED"/>
    <property type="match status" value="1"/>
</dbReference>
<reference evidence="2 3" key="1">
    <citation type="submission" date="2024-02" db="EMBL/GenBank/DDBJ databases">
        <title>High-quality chromosome-scale genome assembly of Pensacola bahiagrass (Paspalum notatum Flugge var. saurae).</title>
        <authorList>
            <person name="Vega J.M."/>
            <person name="Podio M."/>
            <person name="Orjuela J."/>
            <person name="Siena L.A."/>
            <person name="Pessino S.C."/>
            <person name="Combes M.C."/>
            <person name="Mariac C."/>
            <person name="Albertini E."/>
            <person name="Pupilli F."/>
            <person name="Ortiz J.P.A."/>
            <person name="Leblanc O."/>
        </authorList>
    </citation>
    <scope>NUCLEOTIDE SEQUENCE [LARGE SCALE GENOMIC DNA]</scope>
    <source>
        <strain evidence="2">R1</strain>
        <tissue evidence="2">Leaf</tissue>
    </source>
</reference>
<evidence type="ECO:0000313" key="2">
    <source>
        <dbReference type="EMBL" id="WVZ84152.1"/>
    </source>
</evidence>
<proteinExistence type="predicted"/>
<dbReference type="PANTHER" id="PTHR36069:SF1">
    <property type="entry name" value="EXPRESSED PROTEIN"/>
    <property type="match status" value="1"/>
</dbReference>
<keyword evidence="1" id="KW-0732">Signal</keyword>
<feature type="signal peptide" evidence="1">
    <location>
        <begin position="1"/>
        <end position="25"/>
    </location>
</feature>
<organism evidence="2 3">
    <name type="scientific">Paspalum notatum var. saurae</name>
    <dbReference type="NCBI Taxonomy" id="547442"/>
    <lineage>
        <taxon>Eukaryota</taxon>
        <taxon>Viridiplantae</taxon>
        <taxon>Streptophyta</taxon>
        <taxon>Embryophyta</taxon>
        <taxon>Tracheophyta</taxon>
        <taxon>Spermatophyta</taxon>
        <taxon>Magnoliopsida</taxon>
        <taxon>Liliopsida</taxon>
        <taxon>Poales</taxon>
        <taxon>Poaceae</taxon>
        <taxon>PACMAD clade</taxon>
        <taxon>Panicoideae</taxon>
        <taxon>Andropogonodae</taxon>
        <taxon>Paspaleae</taxon>
        <taxon>Paspalinae</taxon>
        <taxon>Paspalum</taxon>
    </lineage>
</organism>
<accession>A0AAQ3U6Y7</accession>
<keyword evidence="3" id="KW-1185">Reference proteome</keyword>
<sequence>MTSTFLATISLLIPLMMSAYSTTTAKPSRQMISSDITTTWARATLPSSIVMLIRMVQEKIPHNNTFLLSNPMLEFLSKHSISAPLMFDDLIRLPNGTVAPTPVTNIRHQKLYFNGIELTTWGSRSGAME</sequence>
<dbReference type="InterPro" id="IPR053339">
    <property type="entry name" value="FAS1_domain_protein"/>
</dbReference>
<evidence type="ECO:0000313" key="3">
    <source>
        <dbReference type="Proteomes" id="UP001341281"/>
    </source>
</evidence>
<dbReference type="EMBL" id="CP144751">
    <property type="protein sequence ID" value="WVZ84152.1"/>
    <property type="molecule type" value="Genomic_DNA"/>
</dbReference>
<gene>
    <name evidence="2" type="ORF">U9M48_031211</name>
</gene>